<organism evidence="1 2">
    <name type="scientific">Tanacetum coccineum</name>
    <dbReference type="NCBI Taxonomy" id="301880"/>
    <lineage>
        <taxon>Eukaryota</taxon>
        <taxon>Viridiplantae</taxon>
        <taxon>Streptophyta</taxon>
        <taxon>Embryophyta</taxon>
        <taxon>Tracheophyta</taxon>
        <taxon>Spermatophyta</taxon>
        <taxon>Magnoliopsida</taxon>
        <taxon>eudicotyledons</taxon>
        <taxon>Gunneridae</taxon>
        <taxon>Pentapetalae</taxon>
        <taxon>asterids</taxon>
        <taxon>campanulids</taxon>
        <taxon>Asterales</taxon>
        <taxon>Asteraceae</taxon>
        <taxon>Asteroideae</taxon>
        <taxon>Anthemideae</taxon>
        <taxon>Anthemidinae</taxon>
        <taxon>Tanacetum</taxon>
    </lineage>
</organism>
<name>A0ABQ4X2F1_9ASTR</name>
<evidence type="ECO:0000313" key="1">
    <source>
        <dbReference type="EMBL" id="GJS59307.1"/>
    </source>
</evidence>
<keyword evidence="2" id="KW-1185">Reference proteome</keyword>
<accession>A0ABQ4X2F1</accession>
<dbReference type="EMBL" id="BQNB010009140">
    <property type="protein sequence ID" value="GJS59307.1"/>
    <property type="molecule type" value="Genomic_DNA"/>
</dbReference>
<reference evidence="1" key="2">
    <citation type="submission" date="2022-01" db="EMBL/GenBank/DDBJ databases">
        <authorList>
            <person name="Yamashiro T."/>
            <person name="Shiraishi A."/>
            <person name="Satake H."/>
            <person name="Nakayama K."/>
        </authorList>
    </citation>
    <scope>NUCLEOTIDE SEQUENCE</scope>
</reference>
<dbReference type="Proteomes" id="UP001151760">
    <property type="component" value="Unassembled WGS sequence"/>
</dbReference>
<sequence>MAALPICDELRHVVNSPEWDAMFIFYCRGAISEDLRLARDINVLCARLTAIIDERENFVDELDVLILRREFELRAQEKELFIEKLKGNMDY</sequence>
<reference evidence="1" key="1">
    <citation type="journal article" date="2022" name="Int. J. Mol. Sci.">
        <title>Draft Genome of Tanacetum Coccineum: Genomic Comparison of Closely Related Tanacetum-Family Plants.</title>
        <authorList>
            <person name="Yamashiro T."/>
            <person name="Shiraishi A."/>
            <person name="Nakayama K."/>
            <person name="Satake H."/>
        </authorList>
    </citation>
    <scope>NUCLEOTIDE SEQUENCE</scope>
</reference>
<evidence type="ECO:0000313" key="2">
    <source>
        <dbReference type="Proteomes" id="UP001151760"/>
    </source>
</evidence>
<gene>
    <name evidence="1" type="ORF">Tco_0654091</name>
</gene>
<comment type="caution">
    <text evidence="1">The sequence shown here is derived from an EMBL/GenBank/DDBJ whole genome shotgun (WGS) entry which is preliminary data.</text>
</comment>
<protein>
    <submittedName>
        <fullName evidence="1">Uncharacterized protein</fullName>
    </submittedName>
</protein>
<proteinExistence type="predicted"/>